<keyword evidence="2" id="KW-0732">Signal</keyword>
<dbReference type="EMBL" id="GU124748">
    <property type="protein sequence ID" value="ADM32902.1"/>
    <property type="molecule type" value="mRNA"/>
</dbReference>
<feature type="signal peptide" evidence="2">
    <location>
        <begin position="1"/>
        <end position="20"/>
    </location>
</feature>
<name>G3BMD4_CLOSI</name>
<evidence type="ECO:0000313" key="3">
    <source>
        <dbReference type="EMBL" id="ADM32902.1"/>
    </source>
</evidence>
<reference evidence="3" key="1">
    <citation type="submission" date="2009-10" db="EMBL/GenBank/DDBJ databases">
        <title>Molecular cloning and characterization of Clonorchis sinensis antigenic protein glycine rich antigen 1a.</title>
        <authorList>
            <person name="Xu X."/>
            <person name="Zhou Y."/>
            <person name="Dong Y."/>
            <person name="Xu B."/>
            <person name="Bao Y."/>
            <person name="Feng Z."/>
        </authorList>
    </citation>
    <scope>NUCLEOTIDE SEQUENCE</scope>
    <source>
        <strain evidence="3">CS46</strain>
    </source>
</reference>
<accession>G3BMD4</accession>
<organism evidence="3">
    <name type="scientific">Clonorchis sinensis</name>
    <name type="common">Chinese liver fluke</name>
    <dbReference type="NCBI Taxonomy" id="79923"/>
    <lineage>
        <taxon>Eukaryota</taxon>
        <taxon>Metazoa</taxon>
        <taxon>Spiralia</taxon>
        <taxon>Lophotrochozoa</taxon>
        <taxon>Platyhelminthes</taxon>
        <taxon>Trematoda</taxon>
        <taxon>Digenea</taxon>
        <taxon>Opisthorchiida</taxon>
        <taxon>Opisthorchiata</taxon>
        <taxon>Opisthorchiidae</taxon>
        <taxon>Clonorchis</taxon>
    </lineage>
</organism>
<feature type="chain" id="PRO_5003442889" evidence="2">
    <location>
        <begin position="21"/>
        <end position="106"/>
    </location>
</feature>
<dbReference type="AlphaFoldDB" id="G3BMD4"/>
<evidence type="ECO:0000256" key="2">
    <source>
        <dbReference type="SAM" id="SignalP"/>
    </source>
</evidence>
<proteinExistence type="evidence at transcript level"/>
<feature type="region of interest" description="Disordered" evidence="1">
    <location>
        <begin position="21"/>
        <end position="84"/>
    </location>
</feature>
<evidence type="ECO:0000256" key="1">
    <source>
        <dbReference type="SAM" id="MobiDB-lite"/>
    </source>
</evidence>
<protein>
    <submittedName>
        <fullName evidence="3">Glycine rich antigen 1a</fullName>
    </submittedName>
</protein>
<sequence>MKFLKLTIIAALFLNVLCSAEHGGAQPPKSGDGGAQPPKSGDGGAQPPKSGDGGAQPPKSGDGGAQPPKSGDGGAQPPKSGAQRPFSHWIAGWFLVLLAVKASDHF</sequence>